<evidence type="ECO:0000256" key="7">
    <source>
        <dbReference type="RuleBase" id="RU000643"/>
    </source>
</evidence>
<dbReference type="PANTHER" id="PTHR11741:SF0">
    <property type="entry name" value="ELONGATION FACTOR TS, MITOCHONDRIAL"/>
    <property type="match status" value="1"/>
</dbReference>
<reference evidence="10 11" key="1">
    <citation type="submission" date="2018-04" db="EMBL/GenBank/DDBJ databases">
        <title>Novel Campyloabacter and Helicobacter Species and Strains.</title>
        <authorList>
            <person name="Mannion A.J."/>
            <person name="Shen Z."/>
            <person name="Fox J.G."/>
        </authorList>
    </citation>
    <scope>NUCLEOTIDE SEQUENCE [LARGE SCALE GENOMIC DNA]</scope>
    <source>
        <strain evidence="10 11">MIT 97-5075</strain>
    </source>
</reference>
<evidence type="ECO:0000256" key="1">
    <source>
        <dbReference type="ARBA" id="ARBA00005532"/>
    </source>
</evidence>
<comment type="function">
    <text evidence="5 6">Associates with the EF-Tu.GDP complex and induces the exchange of GDP to GTP. It remains bound to the aminoacyl-tRNA.EF-Tu.GTP complex up to the GTP hydrolysis stage on the ribosome.</text>
</comment>
<keyword evidence="3 5" id="KW-0251">Elongation factor</keyword>
<gene>
    <name evidence="5" type="primary">tsf</name>
    <name evidence="10" type="ORF">CQA66_05600</name>
</gene>
<dbReference type="InterPro" id="IPR036402">
    <property type="entry name" value="EF-Ts_dimer_sf"/>
</dbReference>
<keyword evidence="11" id="KW-1185">Reference proteome</keyword>
<dbReference type="EMBL" id="NXLW01000009">
    <property type="protein sequence ID" value="RDU71937.1"/>
    <property type="molecule type" value="Genomic_DNA"/>
</dbReference>
<dbReference type="SUPFAM" id="SSF54713">
    <property type="entry name" value="Elongation factor Ts (EF-Ts), dimerisation domain"/>
    <property type="match status" value="3"/>
</dbReference>
<evidence type="ECO:0000256" key="6">
    <source>
        <dbReference type="RuleBase" id="RU000642"/>
    </source>
</evidence>
<evidence type="ECO:0000256" key="4">
    <source>
        <dbReference type="ARBA" id="ARBA00022917"/>
    </source>
</evidence>
<evidence type="ECO:0000313" key="10">
    <source>
        <dbReference type="EMBL" id="RDU71937.1"/>
    </source>
</evidence>
<dbReference type="InterPro" id="IPR009060">
    <property type="entry name" value="UBA-like_sf"/>
</dbReference>
<protein>
    <recommendedName>
        <fullName evidence="2 5">Elongation factor Ts</fullName>
        <shortName evidence="5">EF-Ts</shortName>
    </recommendedName>
</protein>
<feature type="region of interest" description="Involved in Mg(2+) ion dislocation from EF-Tu" evidence="5">
    <location>
        <begin position="119"/>
        <end position="122"/>
    </location>
</feature>
<evidence type="ECO:0000256" key="2">
    <source>
        <dbReference type="ARBA" id="ARBA00016956"/>
    </source>
</evidence>
<evidence type="ECO:0000259" key="9">
    <source>
        <dbReference type="Pfam" id="PF00889"/>
    </source>
</evidence>
<dbReference type="AlphaFoldDB" id="A0A3D8J336"/>
<dbReference type="SUPFAM" id="SSF46934">
    <property type="entry name" value="UBA-like"/>
    <property type="match status" value="1"/>
</dbReference>
<comment type="caution">
    <text evidence="10">The sequence shown here is derived from an EMBL/GenBank/DDBJ whole genome shotgun (WGS) entry which is preliminary data.</text>
</comment>
<dbReference type="InterPro" id="IPR014039">
    <property type="entry name" value="Transl_elong_EFTs/EF1B_dimer"/>
</dbReference>
<dbReference type="Gene3D" id="1.10.286.20">
    <property type="match status" value="2"/>
</dbReference>
<dbReference type="PROSITE" id="PS01126">
    <property type="entry name" value="EF_TS_1"/>
    <property type="match status" value="1"/>
</dbReference>
<keyword evidence="4 5" id="KW-0648">Protein biosynthesis</keyword>
<dbReference type="InterPro" id="IPR001816">
    <property type="entry name" value="Transl_elong_EFTs/EF1B"/>
</dbReference>
<dbReference type="FunFam" id="1.10.8.10:FF:000001">
    <property type="entry name" value="Elongation factor Ts"/>
    <property type="match status" value="1"/>
</dbReference>
<evidence type="ECO:0000313" key="11">
    <source>
        <dbReference type="Proteomes" id="UP000256424"/>
    </source>
</evidence>
<feature type="domain" description="Translation elongation factor EFTs/EF1B dimerisation" evidence="9">
    <location>
        <begin position="110"/>
        <end position="271"/>
    </location>
</feature>
<feature type="coiled-coil region" evidence="8">
    <location>
        <begin position="2"/>
        <end position="40"/>
    </location>
</feature>
<dbReference type="PROSITE" id="PS01127">
    <property type="entry name" value="EF_TS_2"/>
    <property type="match status" value="1"/>
</dbReference>
<dbReference type="NCBIfam" id="TIGR00116">
    <property type="entry name" value="tsf"/>
    <property type="match status" value="1"/>
</dbReference>
<comment type="subcellular location">
    <subcellularLocation>
        <location evidence="5 7">Cytoplasm</location>
    </subcellularLocation>
</comment>
<dbReference type="CDD" id="cd14275">
    <property type="entry name" value="UBA_EF-Ts"/>
    <property type="match status" value="1"/>
</dbReference>
<dbReference type="Gene3D" id="1.10.8.10">
    <property type="entry name" value="DNA helicase RuvA subunit, C-terminal domain"/>
    <property type="match status" value="1"/>
</dbReference>
<comment type="similarity">
    <text evidence="1 5 6">Belongs to the EF-Ts family.</text>
</comment>
<sequence length="392" mass="43841">MKDETKEALENVKQAVSALGAQLKEEAKDLSKEVSTKTQEISAKLVKQLRDRTDAGIMECKNALKECAGNIEEAIDYLRKKGLSKAAKKADRIAAEGVIGLQVADDGSKATLVEVNSETDFVAKNEAFQELVENVLELAFKRVLNDTESLMQLTIQNQIFEEYLKQKIAIIGENIVIRRANTIVCKPNQIVGGYLHHNKKIGAMVLLECGNAESTAKLRDLAKFLGMQAASMRPKVISYKDMSSEFIVKEKIAIIAELERQNEELQRLGKPLNRIPEYVSRIELDENVLNAKKDSLCLQLKQSGKPETIWDKILPGQIERFILDNTLLDQRLTLLAQPYILDDKKTVEQVILEKSKEIGNSITVVSFINFELGEGIEKKVDNFAAEVAAQMH</sequence>
<keyword evidence="5" id="KW-0963">Cytoplasm</keyword>
<dbReference type="HAMAP" id="MF_00050">
    <property type="entry name" value="EF_Ts"/>
    <property type="match status" value="1"/>
</dbReference>
<evidence type="ECO:0000256" key="5">
    <source>
        <dbReference type="HAMAP-Rule" id="MF_00050"/>
    </source>
</evidence>
<feature type="domain" description="Translation elongation factor EFTs/EF1B dimerisation" evidence="9">
    <location>
        <begin position="276"/>
        <end position="374"/>
    </location>
</feature>
<evidence type="ECO:0000256" key="8">
    <source>
        <dbReference type="SAM" id="Coils"/>
    </source>
</evidence>
<organism evidence="10 11">
    <name type="scientific">Helicobacter aurati</name>
    <dbReference type="NCBI Taxonomy" id="137778"/>
    <lineage>
        <taxon>Bacteria</taxon>
        <taxon>Pseudomonadati</taxon>
        <taxon>Campylobacterota</taxon>
        <taxon>Epsilonproteobacteria</taxon>
        <taxon>Campylobacterales</taxon>
        <taxon>Helicobacteraceae</taxon>
        <taxon>Helicobacter</taxon>
    </lineage>
</organism>
<dbReference type="Pfam" id="PF00889">
    <property type="entry name" value="EF_TS"/>
    <property type="match status" value="2"/>
</dbReference>
<proteinExistence type="inferred from homology"/>
<dbReference type="OrthoDB" id="9808348at2"/>
<dbReference type="RefSeq" id="WP_104762881.1">
    <property type="nucleotide sequence ID" value="NZ_FZPM01000011.1"/>
</dbReference>
<dbReference type="GO" id="GO:0003746">
    <property type="term" value="F:translation elongation factor activity"/>
    <property type="evidence" value="ECO:0007669"/>
    <property type="project" value="UniProtKB-UniRule"/>
</dbReference>
<dbReference type="Gene3D" id="3.30.479.20">
    <property type="entry name" value="Elongation factor Ts, dimerisation domain"/>
    <property type="match status" value="3"/>
</dbReference>
<dbReference type="GO" id="GO:0005737">
    <property type="term" value="C:cytoplasm"/>
    <property type="evidence" value="ECO:0007669"/>
    <property type="project" value="UniProtKB-SubCell"/>
</dbReference>
<dbReference type="Proteomes" id="UP000256424">
    <property type="component" value="Unassembled WGS sequence"/>
</dbReference>
<dbReference type="PANTHER" id="PTHR11741">
    <property type="entry name" value="ELONGATION FACTOR TS"/>
    <property type="match status" value="1"/>
</dbReference>
<name>A0A3D8J336_9HELI</name>
<evidence type="ECO:0000256" key="3">
    <source>
        <dbReference type="ARBA" id="ARBA00022768"/>
    </source>
</evidence>
<keyword evidence="8" id="KW-0175">Coiled coil</keyword>
<accession>A0A3D8J336</accession>
<dbReference type="InterPro" id="IPR018101">
    <property type="entry name" value="Transl_elong_Ts_CS"/>
</dbReference>